<dbReference type="InterPro" id="IPR027417">
    <property type="entry name" value="P-loop_NTPase"/>
</dbReference>
<dbReference type="Gene3D" id="3.40.50.300">
    <property type="entry name" value="P-loop containing nucleotide triphosphate hydrolases"/>
    <property type="match status" value="1"/>
</dbReference>
<keyword evidence="1" id="KW-0418">Kinase</keyword>
<name>A0A9D4P4E4_DERFA</name>
<dbReference type="PROSITE" id="PS51257">
    <property type="entry name" value="PROKAR_LIPOPROTEIN"/>
    <property type="match status" value="1"/>
</dbReference>
<protein>
    <submittedName>
        <fullName evidence="1">Nicotinamide riboside kinase 1</fullName>
    </submittedName>
</protein>
<accession>A0A9D4P4E4</accession>
<dbReference type="EMBL" id="SDOV01000002">
    <property type="protein sequence ID" value="KAH7643817.1"/>
    <property type="molecule type" value="Genomic_DNA"/>
</dbReference>
<evidence type="ECO:0000313" key="1">
    <source>
        <dbReference type="EMBL" id="KAH7643817.1"/>
    </source>
</evidence>
<dbReference type="Proteomes" id="UP000828236">
    <property type="component" value="Unassembled WGS sequence"/>
</dbReference>
<reference evidence="1" key="1">
    <citation type="submission" date="2020-06" db="EMBL/GenBank/DDBJ databases">
        <authorList>
            <person name="Ji K."/>
            <person name="Li J."/>
        </authorList>
    </citation>
    <scope>NUCLEOTIDE SEQUENCE</scope>
    <source>
        <strain evidence="1">JKM2019</strain>
        <tissue evidence="1">Whole body</tissue>
    </source>
</reference>
<dbReference type="AlphaFoldDB" id="A0A9D4P4E4"/>
<gene>
    <name evidence="1" type="ORF">HUG17_6179</name>
</gene>
<sequence length="208" mass="24605">MASNEMKNYAKLAQQNGWLLIGISGCTNCGKTTLCEKLCNRYPSSSAIINQDTYFREEDDPNHVWVPLCESRKHQNWELLECINWNDMCMAIYDIISKPAIVRPSLLLIDGHIIFNYQPLANVFDRKYFIRTYDKLMIHKRRLKRDYIPPDPAGYFDQYVWPMYLKNLEKISNQKDIKYIDGSMSMEHIYQQVCNDLDQFLLNISRKN</sequence>
<dbReference type="GO" id="GO:0016301">
    <property type="term" value="F:kinase activity"/>
    <property type="evidence" value="ECO:0007669"/>
    <property type="project" value="UniProtKB-KW"/>
</dbReference>
<comment type="caution">
    <text evidence="1">The sequence shown here is derived from an EMBL/GenBank/DDBJ whole genome shotgun (WGS) entry which is preliminary data.</text>
</comment>
<proteinExistence type="predicted"/>
<organism evidence="1">
    <name type="scientific">Dermatophagoides farinae</name>
    <name type="common">American house dust mite</name>
    <dbReference type="NCBI Taxonomy" id="6954"/>
    <lineage>
        <taxon>Eukaryota</taxon>
        <taxon>Metazoa</taxon>
        <taxon>Ecdysozoa</taxon>
        <taxon>Arthropoda</taxon>
        <taxon>Chelicerata</taxon>
        <taxon>Arachnida</taxon>
        <taxon>Acari</taxon>
        <taxon>Acariformes</taxon>
        <taxon>Sarcoptiformes</taxon>
        <taxon>Astigmata</taxon>
        <taxon>Psoroptidia</taxon>
        <taxon>Analgoidea</taxon>
        <taxon>Pyroglyphidae</taxon>
        <taxon>Dermatophagoidinae</taxon>
        <taxon>Dermatophagoides</taxon>
    </lineage>
</organism>
<dbReference type="OrthoDB" id="10041966at2759"/>
<reference evidence="1" key="2">
    <citation type="journal article" date="2021" name="World Allergy Organ. J.">
        <title>Chromosome-level assembly of Dermatophagoides farinae genome and transcriptome reveals two novel allergens Der f 37 and Der f 39.</title>
        <authorList>
            <person name="Chen J."/>
            <person name="Cai Z."/>
            <person name="Fan D."/>
            <person name="Hu J."/>
            <person name="Hou Y."/>
            <person name="He Y."/>
            <person name="Zhang Z."/>
            <person name="Zhao Z."/>
            <person name="Gao P."/>
            <person name="Hu W."/>
            <person name="Sun J."/>
            <person name="Li J."/>
            <person name="Ji K."/>
        </authorList>
    </citation>
    <scope>NUCLEOTIDE SEQUENCE</scope>
    <source>
        <strain evidence="1">JKM2019</strain>
    </source>
</reference>
<keyword evidence="1" id="KW-0808">Transferase</keyword>
<dbReference type="SUPFAM" id="SSF52540">
    <property type="entry name" value="P-loop containing nucleoside triphosphate hydrolases"/>
    <property type="match status" value="1"/>
</dbReference>
<dbReference type="PANTHER" id="PTHR10285">
    <property type="entry name" value="URIDINE KINASE"/>
    <property type="match status" value="1"/>
</dbReference>